<dbReference type="PANTHER" id="PTHR24198:SF165">
    <property type="entry name" value="ANKYRIN REPEAT-CONTAINING PROTEIN-RELATED"/>
    <property type="match status" value="1"/>
</dbReference>
<dbReference type="Pfam" id="PF12796">
    <property type="entry name" value="Ank_2"/>
    <property type="match status" value="2"/>
</dbReference>
<evidence type="ECO:0000256" key="3">
    <source>
        <dbReference type="PROSITE-ProRule" id="PRU00023"/>
    </source>
</evidence>
<dbReference type="EMBL" id="CAADEZ010000067">
    <property type="protein sequence ID" value="VFJ49120.1"/>
    <property type="molecule type" value="Genomic_DNA"/>
</dbReference>
<dbReference type="EMBL" id="CAADFA010000031">
    <property type="protein sequence ID" value="VFJ45856.1"/>
    <property type="molecule type" value="Genomic_DNA"/>
</dbReference>
<evidence type="ECO:0000313" key="6">
    <source>
        <dbReference type="EMBL" id="VFK08363.1"/>
    </source>
</evidence>
<dbReference type="PROSITE" id="PS50297">
    <property type="entry name" value="ANK_REP_REGION"/>
    <property type="match status" value="5"/>
</dbReference>
<dbReference type="AlphaFoldDB" id="A0A450S2I4"/>
<dbReference type="PRINTS" id="PR01415">
    <property type="entry name" value="ANKYRIN"/>
</dbReference>
<feature type="repeat" description="ANK" evidence="3">
    <location>
        <begin position="5"/>
        <end position="37"/>
    </location>
</feature>
<keyword evidence="1" id="KW-0677">Repeat</keyword>
<feature type="repeat" description="ANK" evidence="3">
    <location>
        <begin position="73"/>
        <end position="105"/>
    </location>
</feature>
<dbReference type="Pfam" id="PF00023">
    <property type="entry name" value="Ank"/>
    <property type="match status" value="2"/>
</dbReference>
<dbReference type="SUPFAM" id="SSF48403">
    <property type="entry name" value="Ankyrin repeat"/>
    <property type="match status" value="1"/>
</dbReference>
<feature type="repeat" description="ANK" evidence="3">
    <location>
        <begin position="219"/>
        <end position="251"/>
    </location>
</feature>
<accession>A0A450S2I4</accession>
<name>A0A450S2I4_9GAMM</name>
<dbReference type="SMART" id="SM00248">
    <property type="entry name" value="ANK"/>
    <property type="match status" value="7"/>
</dbReference>
<keyword evidence="2 3" id="KW-0040">ANK repeat</keyword>
<dbReference type="PROSITE" id="PS50088">
    <property type="entry name" value="ANK_REPEAT"/>
    <property type="match status" value="5"/>
</dbReference>
<dbReference type="InterPro" id="IPR002110">
    <property type="entry name" value="Ankyrin_rpt"/>
</dbReference>
<feature type="repeat" description="ANK" evidence="3">
    <location>
        <begin position="107"/>
        <end position="139"/>
    </location>
</feature>
<proteinExistence type="predicted"/>
<sequence length="345" mass="37256">MNQSSSRKSLIEAVKQGNAEIVASLLAAGANPNISDNSDPLDALATAAGLGNEEIVDLLLTHKANPNTLDAVAGTAPLHKACQRGSLVVVRRLVDSGAMIDLQTAKTGHTPLMEAVWYKWPDIVAYLLDAGAGLNQVTHYGFTLTDHINYARSVNPRAQERIDRIKQLIDERRESDRKKVEAQKLMAAVIGGDLAGAEARLKAGAEVDERYPVLNGFNDRHTPLLVAARDGHTAIVKLLLEHGADVNVVEDTFGAVPLHKATYNGHVEITRLLATQSGVNLDFQGASNGYTPLHDALWHGFDECARVLVEAGARLDIVAYDGKRPIDIAMDVFGEEHPIVQILKP</sequence>
<dbReference type="Gene3D" id="1.25.40.20">
    <property type="entry name" value="Ankyrin repeat-containing domain"/>
    <property type="match status" value="3"/>
</dbReference>
<feature type="repeat" description="ANK" evidence="3">
    <location>
        <begin position="288"/>
        <end position="320"/>
    </location>
</feature>
<dbReference type="EMBL" id="CAADFL010000067">
    <property type="protein sequence ID" value="VFK08363.1"/>
    <property type="molecule type" value="Genomic_DNA"/>
</dbReference>
<reference evidence="4" key="1">
    <citation type="submission" date="2019-02" db="EMBL/GenBank/DDBJ databases">
        <authorList>
            <person name="Gruber-Vodicka R. H."/>
            <person name="Seah K. B. B."/>
        </authorList>
    </citation>
    <scope>NUCLEOTIDE SEQUENCE</scope>
    <source>
        <strain evidence="5">BECK_BZ163</strain>
        <strain evidence="6">BECK_BZ164</strain>
        <strain evidence="4">BECK_BZ165</strain>
    </source>
</reference>
<evidence type="ECO:0000313" key="4">
    <source>
        <dbReference type="EMBL" id="VFJ45856.1"/>
    </source>
</evidence>
<protein>
    <submittedName>
        <fullName evidence="4">Ankyrin repeat</fullName>
    </submittedName>
</protein>
<evidence type="ECO:0000256" key="1">
    <source>
        <dbReference type="ARBA" id="ARBA00022737"/>
    </source>
</evidence>
<dbReference type="PANTHER" id="PTHR24198">
    <property type="entry name" value="ANKYRIN REPEAT AND PROTEIN KINASE DOMAIN-CONTAINING PROTEIN"/>
    <property type="match status" value="1"/>
</dbReference>
<organism evidence="4">
    <name type="scientific">Candidatus Kentrum sp. FM</name>
    <dbReference type="NCBI Taxonomy" id="2126340"/>
    <lineage>
        <taxon>Bacteria</taxon>
        <taxon>Pseudomonadati</taxon>
        <taxon>Pseudomonadota</taxon>
        <taxon>Gammaproteobacteria</taxon>
        <taxon>Candidatus Kentrum</taxon>
    </lineage>
</organism>
<dbReference type="InterPro" id="IPR036770">
    <property type="entry name" value="Ankyrin_rpt-contain_sf"/>
</dbReference>
<gene>
    <name evidence="5" type="ORF">BECKFM1743A_GA0114220_100675</name>
    <name evidence="6" type="ORF">BECKFM1743B_GA0114221_100675</name>
    <name evidence="4" type="ORF">BECKFM1743C_GA0114222_100318</name>
</gene>
<evidence type="ECO:0000313" key="5">
    <source>
        <dbReference type="EMBL" id="VFJ49120.1"/>
    </source>
</evidence>
<evidence type="ECO:0000256" key="2">
    <source>
        <dbReference type="ARBA" id="ARBA00023043"/>
    </source>
</evidence>